<organism evidence="1 2">
    <name type="scientific">Bacillus safensis</name>
    <dbReference type="NCBI Taxonomy" id="561879"/>
    <lineage>
        <taxon>Bacteria</taxon>
        <taxon>Bacillati</taxon>
        <taxon>Bacillota</taxon>
        <taxon>Bacilli</taxon>
        <taxon>Bacillales</taxon>
        <taxon>Bacillaceae</taxon>
        <taxon>Bacillus</taxon>
    </lineage>
</organism>
<sequence>MDRLPGENHDDFELKNVRMILSNGTQIPPINAKPLKEWRMGDSGNAKKVRTFQFEIPKEAYVSTYIKWDTKRLKEGPHLIEAKTSDEYASVRVKVDNTGPRIKTNVQAKDQYKGAFTLKAKVTDRWSDIEELKAYVDGKPVSLPYQTSSSELKPGKHTFTIKAKRRCREHVDVEKSSRRYMSILKHQSGWQIRRK</sequence>
<dbReference type="EMBL" id="AP021906">
    <property type="protein sequence ID" value="BBP92526.1"/>
    <property type="molecule type" value="Genomic_DNA"/>
</dbReference>
<reference evidence="1 2" key="1">
    <citation type="submission" date="2019-12" db="EMBL/GenBank/DDBJ databases">
        <title>Full genome sequence of a Bacillus safensis strain isolated from commercially available natto in Indonesia.</title>
        <authorList>
            <person name="Yoshida M."/>
            <person name="Uomi M."/>
            <person name="Waturangi D."/>
            <person name="Ekaputri J.J."/>
            <person name="Setiamarga D.H.E."/>
        </authorList>
    </citation>
    <scope>NUCLEOTIDE SEQUENCE [LARGE SCALE GENOMIC DNA]</scope>
    <source>
        <strain evidence="1 2">IDN1</strain>
    </source>
</reference>
<dbReference type="AlphaFoldDB" id="A0A5S9MLL3"/>
<proteinExistence type="predicted"/>
<dbReference type="Proteomes" id="UP000464658">
    <property type="component" value="Chromosome"/>
</dbReference>
<evidence type="ECO:0000313" key="1">
    <source>
        <dbReference type="EMBL" id="BBP92526.1"/>
    </source>
</evidence>
<name>A0A5S9MLL3_BACIA</name>
<evidence type="ECO:0000313" key="2">
    <source>
        <dbReference type="Proteomes" id="UP000464658"/>
    </source>
</evidence>
<protein>
    <recommendedName>
        <fullName evidence="3">Bacterial Ig-like domain-containing protein</fullName>
    </recommendedName>
</protein>
<evidence type="ECO:0008006" key="3">
    <source>
        <dbReference type="Google" id="ProtNLM"/>
    </source>
</evidence>
<accession>A0A5S9MLL3</accession>
<gene>
    <name evidence="1" type="ORF">BsIDN1_61440</name>
</gene>